<comment type="caution">
    <text evidence="2">The sequence shown here is derived from an EMBL/GenBank/DDBJ whole genome shotgun (WGS) entry which is preliminary data.</text>
</comment>
<sequence>MATDPAEVYRDGLAHGELRYQRCQWCSTRFCSVSLLCATCGGADFVWERSSGHGRIHALPRAVAPADWQECTAVVELDEGFRMQARLAPTAAHRIWRGAPVQLEVAETDDGSLRPLFRPVAA</sequence>
<evidence type="ECO:0000259" key="1">
    <source>
        <dbReference type="Pfam" id="PF12172"/>
    </source>
</evidence>
<proteinExistence type="predicted"/>
<dbReference type="AlphaFoldDB" id="A0A2X0KM02"/>
<dbReference type="InterPro" id="IPR022002">
    <property type="entry name" value="ChsH2_Znr"/>
</dbReference>
<dbReference type="PANTHER" id="PTHR34075:SF5">
    <property type="entry name" value="BLR3430 PROTEIN"/>
    <property type="match status" value="1"/>
</dbReference>
<evidence type="ECO:0000313" key="3">
    <source>
        <dbReference type="Proteomes" id="UP000248889"/>
    </source>
</evidence>
<dbReference type="InterPro" id="IPR012340">
    <property type="entry name" value="NA-bd_OB-fold"/>
</dbReference>
<dbReference type="PANTHER" id="PTHR34075">
    <property type="entry name" value="BLR3430 PROTEIN"/>
    <property type="match status" value="1"/>
</dbReference>
<protein>
    <recommendedName>
        <fullName evidence="1">ChsH2 rubredoxin-like zinc ribbon domain-containing protein</fullName>
    </recommendedName>
</protein>
<reference evidence="2 3" key="1">
    <citation type="submission" date="2018-06" db="EMBL/GenBank/DDBJ databases">
        <title>Streptacidiphilus pinicola sp. nov., isolated from pine grove soil.</title>
        <authorList>
            <person name="Roh S.G."/>
            <person name="Park S."/>
            <person name="Kim M.-K."/>
            <person name="Yun B.-R."/>
            <person name="Park J."/>
            <person name="Kim M.J."/>
            <person name="Kim Y.S."/>
            <person name="Kim S.B."/>
        </authorList>
    </citation>
    <scope>NUCLEOTIDE SEQUENCE [LARGE SCALE GENOMIC DNA]</scope>
    <source>
        <strain evidence="2 3">MMS16-CNU450</strain>
    </source>
</reference>
<dbReference type="Proteomes" id="UP000248889">
    <property type="component" value="Unassembled WGS sequence"/>
</dbReference>
<name>A0A2X0KM02_9ACTN</name>
<dbReference type="OrthoDB" id="7470921at2"/>
<dbReference type="SUPFAM" id="SSF50249">
    <property type="entry name" value="Nucleic acid-binding proteins"/>
    <property type="match status" value="1"/>
</dbReference>
<keyword evidence="3" id="KW-1185">Reference proteome</keyword>
<dbReference type="EMBL" id="QKYN01000001">
    <property type="protein sequence ID" value="RAG87680.1"/>
    <property type="molecule type" value="Genomic_DNA"/>
</dbReference>
<organism evidence="2 3">
    <name type="scientific">Streptacidiphilus pinicola</name>
    <dbReference type="NCBI Taxonomy" id="2219663"/>
    <lineage>
        <taxon>Bacteria</taxon>
        <taxon>Bacillati</taxon>
        <taxon>Actinomycetota</taxon>
        <taxon>Actinomycetes</taxon>
        <taxon>Kitasatosporales</taxon>
        <taxon>Streptomycetaceae</taxon>
        <taxon>Streptacidiphilus</taxon>
    </lineage>
</organism>
<dbReference type="RefSeq" id="WP_111498601.1">
    <property type="nucleotide sequence ID" value="NZ_QKYN01000001.1"/>
</dbReference>
<evidence type="ECO:0000313" key="2">
    <source>
        <dbReference type="EMBL" id="RAG87680.1"/>
    </source>
</evidence>
<dbReference type="InterPro" id="IPR052513">
    <property type="entry name" value="Thioester_dehydratase-like"/>
</dbReference>
<dbReference type="Pfam" id="PF12172">
    <property type="entry name" value="zf-ChsH2"/>
    <property type="match status" value="1"/>
</dbReference>
<gene>
    <name evidence="2" type="ORF">DN069_00135</name>
</gene>
<feature type="domain" description="ChsH2 rubredoxin-like zinc ribbon" evidence="1">
    <location>
        <begin position="10"/>
        <end position="45"/>
    </location>
</feature>
<accession>A0A2X0KM02</accession>